<feature type="domain" description="Helix-turn-helix" evidence="1">
    <location>
        <begin position="39"/>
        <end position="86"/>
    </location>
</feature>
<dbReference type="SUPFAM" id="SSF46955">
    <property type="entry name" value="Putative DNA-binding domain"/>
    <property type="match status" value="1"/>
</dbReference>
<proteinExistence type="predicted"/>
<dbReference type="RefSeq" id="WP_194509291.1">
    <property type="nucleotide sequence ID" value="NZ_JADILU010000007.1"/>
</dbReference>
<reference evidence="3" key="1">
    <citation type="journal article" date="2019" name="Int. J. Syst. Evol. Microbiol.">
        <title>The Global Catalogue of Microorganisms (GCM) 10K type strain sequencing project: providing services to taxonomists for standard genome sequencing and annotation.</title>
        <authorList>
            <consortium name="The Broad Institute Genomics Platform"/>
            <consortium name="The Broad Institute Genome Sequencing Center for Infectious Disease"/>
            <person name="Wu L."/>
            <person name="Ma J."/>
        </authorList>
    </citation>
    <scope>NUCLEOTIDE SEQUENCE [LARGE SCALE GENOMIC DNA]</scope>
    <source>
        <strain evidence="3">KCTC 32514</strain>
    </source>
</reference>
<dbReference type="InterPro" id="IPR009061">
    <property type="entry name" value="DNA-bd_dom_put_sf"/>
</dbReference>
<organism evidence="2 3">
    <name type="scientific">Psychroserpens luteus</name>
    <dbReference type="NCBI Taxonomy" id="1434066"/>
    <lineage>
        <taxon>Bacteria</taxon>
        <taxon>Pseudomonadati</taxon>
        <taxon>Bacteroidota</taxon>
        <taxon>Flavobacteriia</taxon>
        <taxon>Flavobacteriales</taxon>
        <taxon>Flavobacteriaceae</taxon>
        <taxon>Psychroserpens</taxon>
    </lineage>
</organism>
<evidence type="ECO:0000259" key="1">
    <source>
        <dbReference type="Pfam" id="PF12728"/>
    </source>
</evidence>
<protein>
    <submittedName>
        <fullName evidence="2">Helix-turn-helix domain-containing protein</fullName>
    </submittedName>
</protein>
<dbReference type="Pfam" id="PF12728">
    <property type="entry name" value="HTH_17"/>
    <property type="match status" value="1"/>
</dbReference>
<dbReference type="Proteomes" id="UP001597548">
    <property type="component" value="Unassembled WGS sequence"/>
</dbReference>
<evidence type="ECO:0000313" key="2">
    <source>
        <dbReference type="EMBL" id="MFD2915823.1"/>
    </source>
</evidence>
<accession>A0ABW5ZS35</accession>
<dbReference type="EMBL" id="JBHUOS010000008">
    <property type="protein sequence ID" value="MFD2915823.1"/>
    <property type="molecule type" value="Genomic_DNA"/>
</dbReference>
<dbReference type="Gene3D" id="1.10.1660.10">
    <property type="match status" value="1"/>
</dbReference>
<dbReference type="InterPro" id="IPR041657">
    <property type="entry name" value="HTH_17"/>
</dbReference>
<keyword evidence="3" id="KW-1185">Reference proteome</keyword>
<evidence type="ECO:0000313" key="3">
    <source>
        <dbReference type="Proteomes" id="UP001597548"/>
    </source>
</evidence>
<comment type="caution">
    <text evidence="2">The sequence shown here is derived from an EMBL/GenBank/DDBJ whole genome shotgun (WGS) entry which is preliminary data.</text>
</comment>
<sequence>MTKMIQLDNISKNELYEHLENLIDKKLAPFTAKNKDEKLSIKEVAQELGVVDLTIHNYIKKGILPAFKIGRRVFINRSDIDQALKEVKSLKYKR</sequence>
<dbReference type="InterPro" id="IPR010093">
    <property type="entry name" value="SinI_DNA-bd"/>
</dbReference>
<dbReference type="NCBIfam" id="TIGR01764">
    <property type="entry name" value="excise"/>
    <property type="match status" value="1"/>
</dbReference>
<name>A0ABW5ZS35_9FLAO</name>
<gene>
    <name evidence="2" type="ORF">ACFS29_09245</name>
</gene>